<evidence type="ECO:0000313" key="6">
    <source>
        <dbReference type="Proteomes" id="UP001501822"/>
    </source>
</evidence>
<dbReference type="PANTHER" id="PTHR43004:SF19">
    <property type="entry name" value="BINDING MONOOXYGENASE, PUTATIVE (JCVI)-RELATED"/>
    <property type="match status" value="1"/>
</dbReference>
<evidence type="ECO:0000256" key="3">
    <source>
        <dbReference type="ARBA" id="ARBA00022827"/>
    </source>
</evidence>
<proteinExistence type="predicted"/>
<evidence type="ECO:0000256" key="1">
    <source>
        <dbReference type="ARBA" id="ARBA00001974"/>
    </source>
</evidence>
<dbReference type="InterPro" id="IPR002938">
    <property type="entry name" value="FAD-bd"/>
</dbReference>
<dbReference type="Gene3D" id="3.40.30.120">
    <property type="match status" value="1"/>
</dbReference>
<dbReference type="Pfam" id="PF01494">
    <property type="entry name" value="FAD_binding_3"/>
    <property type="match status" value="1"/>
</dbReference>
<dbReference type="SUPFAM" id="SSF51905">
    <property type="entry name" value="FAD/NAD(P)-binding domain"/>
    <property type="match status" value="1"/>
</dbReference>
<evidence type="ECO:0000259" key="4">
    <source>
        <dbReference type="Pfam" id="PF01494"/>
    </source>
</evidence>
<keyword evidence="6" id="KW-1185">Reference proteome</keyword>
<dbReference type="GO" id="GO:0004497">
    <property type="term" value="F:monooxygenase activity"/>
    <property type="evidence" value="ECO:0007669"/>
    <property type="project" value="UniProtKB-KW"/>
</dbReference>
<dbReference type="Gene3D" id="3.50.50.60">
    <property type="entry name" value="FAD/NAD(P)-binding domain"/>
    <property type="match status" value="2"/>
</dbReference>
<dbReference type="InterPro" id="IPR036188">
    <property type="entry name" value="FAD/NAD-bd_sf"/>
</dbReference>
<keyword evidence="3" id="KW-0274">FAD</keyword>
<protein>
    <submittedName>
        <fullName evidence="5">FAD-dependent monooxygenase</fullName>
    </submittedName>
</protein>
<comment type="caution">
    <text evidence="5">The sequence shown here is derived from an EMBL/GenBank/DDBJ whole genome shotgun (WGS) entry which is preliminary data.</text>
</comment>
<evidence type="ECO:0000256" key="2">
    <source>
        <dbReference type="ARBA" id="ARBA00022630"/>
    </source>
</evidence>
<sequence length="520" mass="55663">MITDVVIAGGGPNGLMLACELSLAGVRPVVLERLPEPSEEPKANGFLGQVVKMLDHRGLYERLNGSPEPPQPNSGYFMFGAMSLDLSLLEDSPVYALPVPQRRLVQVLQERAVELGVEIRRGHEVVGLSQDDDAVTIDVAGPGGAYDLRARYLVGADGAHSTTRKLCGIGFPGITYDRMTVRTAHATVPADWVDPATGALNVPGHGAVLPFLPHRTERGGFSYAPIPGHPPLVSATEWDRPGTDAPMSLDELRDGIRRVLGVDVPLGPPDGEGPHVLRRLTGGNTRVAERFSDGRVFLIGDAAHVYAATGGGPGLNLGLQDAVNLGWKLALVIRGGAPPGLLNSYETERRPAAHRMIVNAQAQSALIAPGDDVTGLRELFAELLRDRSTVQRLAELIAGADVHYDMGEREAHPLIGRFAPDLEVHTPTGPVRLAELTRAARPLLLDLTEDASLAETLGLRHDQADIVTARPQPSAPTALLLRPDCYVAWASASPRPDAAETEELRAAVERWFGVIEPVRP</sequence>
<keyword evidence="5" id="KW-0560">Oxidoreductase</keyword>
<keyword evidence="2" id="KW-0285">Flavoprotein</keyword>
<reference evidence="5 6" key="1">
    <citation type="journal article" date="2019" name="Int. J. Syst. Evol. Microbiol.">
        <title>The Global Catalogue of Microorganisms (GCM) 10K type strain sequencing project: providing services to taxonomists for standard genome sequencing and annotation.</title>
        <authorList>
            <consortium name="The Broad Institute Genomics Platform"/>
            <consortium name="The Broad Institute Genome Sequencing Center for Infectious Disease"/>
            <person name="Wu L."/>
            <person name="Ma J."/>
        </authorList>
    </citation>
    <scope>NUCLEOTIDE SEQUENCE [LARGE SCALE GENOMIC DNA]</scope>
    <source>
        <strain evidence="5 6">JCM 3146</strain>
    </source>
</reference>
<dbReference type="PRINTS" id="PR00420">
    <property type="entry name" value="RNGMNOXGNASE"/>
</dbReference>
<dbReference type="InterPro" id="IPR050641">
    <property type="entry name" value="RIFMO-like"/>
</dbReference>
<dbReference type="PANTHER" id="PTHR43004">
    <property type="entry name" value="TRK SYSTEM POTASSIUM UPTAKE PROTEIN"/>
    <property type="match status" value="1"/>
</dbReference>
<dbReference type="EMBL" id="BAAABM010000022">
    <property type="protein sequence ID" value="GAA0339549.1"/>
    <property type="molecule type" value="Genomic_DNA"/>
</dbReference>
<evidence type="ECO:0000313" key="5">
    <source>
        <dbReference type="EMBL" id="GAA0339549.1"/>
    </source>
</evidence>
<organism evidence="5 6">
    <name type="scientific">Actinoallomurus spadix</name>
    <dbReference type="NCBI Taxonomy" id="79912"/>
    <lineage>
        <taxon>Bacteria</taxon>
        <taxon>Bacillati</taxon>
        <taxon>Actinomycetota</taxon>
        <taxon>Actinomycetes</taxon>
        <taxon>Streptosporangiales</taxon>
        <taxon>Thermomonosporaceae</taxon>
        <taxon>Actinoallomurus</taxon>
    </lineage>
</organism>
<comment type="cofactor">
    <cofactor evidence="1">
        <name>FAD</name>
        <dbReference type="ChEBI" id="CHEBI:57692"/>
    </cofactor>
</comment>
<name>A0ABN0WJA6_9ACTN</name>
<gene>
    <name evidence="5" type="ORF">GCM10010151_31480</name>
</gene>
<dbReference type="Proteomes" id="UP001501822">
    <property type="component" value="Unassembled WGS sequence"/>
</dbReference>
<accession>A0ABN0WJA6</accession>
<dbReference type="Pfam" id="PF21274">
    <property type="entry name" value="Rng_hyd_C"/>
    <property type="match status" value="1"/>
</dbReference>
<feature type="domain" description="FAD-binding" evidence="4">
    <location>
        <begin position="3"/>
        <end position="358"/>
    </location>
</feature>
<keyword evidence="5" id="KW-0503">Monooxygenase</keyword>